<name>A0ABR5NFC2_BRECH</name>
<comment type="caution">
    <text evidence="1">The sequence shown here is derived from an EMBL/GenBank/DDBJ whole genome shotgun (WGS) entry which is preliminary data.</text>
</comment>
<dbReference type="SUPFAM" id="SSF54285">
    <property type="entry name" value="MoaD/ThiS"/>
    <property type="match status" value="1"/>
</dbReference>
<accession>A0ABR5NFC2</accession>
<dbReference type="CDD" id="cd00565">
    <property type="entry name" value="Ubl_ThiS"/>
    <property type="match status" value="1"/>
</dbReference>
<reference evidence="1 2" key="1">
    <citation type="submission" date="2015-09" db="EMBL/GenBank/DDBJ databases">
        <title>Genome sequencing project for genomic taxonomy and phylogenomics of Bacillus-like bacteria.</title>
        <authorList>
            <person name="Liu B."/>
            <person name="Wang J."/>
            <person name="Zhu Y."/>
            <person name="Liu G."/>
            <person name="Chen Q."/>
            <person name="Chen Z."/>
            <person name="Lan J."/>
            <person name="Che J."/>
            <person name="Ge C."/>
            <person name="Shi H."/>
            <person name="Pan Z."/>
            <person name="Liu X."/>
        </authorList>
    </citation>
    <scope>NUCLEOTIDE SEQUENCE [LARGE SCALE GENOMIC DNA]</scope>
    <source>
        <strain evidence="1 2">DSM 8552</strain>
    </source>
</reference>
<organism evidence="1 2">
    <name type="scientific">Brevibacillus choshinensis</name>
    <dbReference type="NCBI Taxonomy" id="54911"/>
    <lineage>
        <taxon>Bacteria</taxon>
        <taxon>Bacillati</taxon>
        <taxon>Bacillota</taxon>
        <taxon>Bacilli</taxon>
        <taxon>Bacillales</taxon>
        <taxon>Paenibacillaceae</taxon>
        <taxon>Brevibacillus</taxon>
    </lineage>
</organism>
<dbReference type="InterPro" id="IPR010035">
    <property type="entry name" value="Thi_S"/>
</dbReference>
<dbReference type="Gene3D" id="3.10.20.30">
    <property type="match status" value="1"/>
</dbReference>
<dbReference type="InterPro" id="IPR003749">
    <property type="entry name" value="ThiS/MoaD-like"/>
</dbReference>
<protein>
    <submittedName>
        <fullName evidence="1">Thiamine biosynthesis protein ThiS</fullName>
    </submittedName>
</protein>
<dbReference type="InterPro" id="IPR016155">
    <property type="entry name" value="Mopterin_synth/thiamin_S_b"/>
</dbReference>
<dbReference type="PANTHER" id="PTHR34472">
    <property type="entry name" value="SULFUR CARRIER PROTEIN THIS"/>
    <property type="match status" value="1"/>
</dbReference>
<keyword evidence="2" id="KW-1185">Reference proteome</keyword>
<dbReference type="NCBIfam" id="TIGR01683">
    <property type="entry name" value="thiS"/>
    <property type="match status" value="1"/>
</dbReference>
<dbReference type="InterPro" id="IPR012675">
    <property type="entry name" value="Beta-grasp_dom_sf"/>
</dbReference>
<evidence type="ECO:0000313" key="2">
    <source>
        <dbReference type="Proteomes" id="UP000051063"/>
    </source>
</evidence>
<dbReference type="Pfam" id="PF02597">
    <property type="entry name" value="ThiS"/>
    <property type="match status" value="1"/>
</dbReference>
<sequence length="67" mass="7453">MVVVLNGKKVELAEEIQTIRSLLASYQLQEKIVVVEQNGDIIDRSRYEEAPIADGDRIEIVHFVGGG</sequence>
<dbReference type="Proteomes" id="UP000051063">
    <property type="component" value="Unassembled WGS sequence"/>
</dbReference>
<dbReference type="RefSeq" id="WP_055744529.1">
    <property type="nucleotide sequence ID" value="NZ_LJJB01000007.1"/>
</dbReference>
<proteinExistence type="predicted"/>
<evidence type="ECO:0000313" key="1">
    <source>
        <dbReference type="EMBL" id="KQL50217.1"/>
    </source>
</evidence>
<dbReference type="EMBL" id="LJJB01000007">
    <property type="protein sequence ID" value="KQL50217.1"/>
    <property type="molecule type" value="Genomic_DNA"/>
</dbReference>
<dbReference type="PANTHER" id="PTHR34472:SF1">
    <property type="entry name" value="SULFUR CARRIER PROTEIN THIS"/>
    <property type="match status" value="1"/>
</dbReference>
<gene>
    <name evidence="1" type="ORF">AN963_09620</name>
</gene>